<feature type="transmembrane region" description="Helical" evidence="6">
    <location>
        <begin position="408"/>
        <end position="426"/>
    </location>
</feature>
<evidence type="ECO:0000256" key="3">
    <source>
        <dbReference type="ARBA" id="ARBA00022692"/>
    </source>
</evidence>
<sequence>MQRFISLWAKLVVRGRWWVIALAVIGFGLAFLPMGKLYYDNANERFFVEGDPNLVAFNQLLDLFGDIEYLSVGLEASGTDDVFSATNLAVIQDITEFLEDQPQVTQVRSLTKYEYTHSDGAMMATDELLEDISDEYYRDQGRKLIGEQPMALGSLITEDLKHTRVVARVRYQVGSSDNKITLMTNLRQFLADQRYIENGINLRLSGQPVFNEQFEVLTKRDQSWINPTMAVVMIIILFISFRSWLAMLLPWVVIGTSIVYVTGIQGLMVWPHSVVESALVPALIIIGIGISVHVLVEFYHGRSDGLAPREASEQTIRTLWVPAFYTALTTAAGFLALSVTELLPVKQFAWLGAIGAMMLFFVSFTLLPAVLSFVKPFSIKTDRAVSSGFVARLTQKLPEFTQHYRKPLLGFGLILLLGSIALVPQLNIDSNFITYFKQDNTTRQDLEYFDQTYNGIQNIDVIIDSGSEGGIHEPAFLREVDALQTWLESLPETGAVNSLVDFHREINQALHFDDPEWYQLPTDRQMAAQFLLLYDNTGAEEDLTDAKDFYERYLRLSVPIKNLDASDTRALLGGIENHLAEQHPGLNVQLTGSLVMYNAQDIYINEGMTKSFSVALVIIGLSFIVLFRSVKYGLIALIPSVVPILITGALLVVLGIPLNLGTMIVGAMTMGIAVDDAIHVMNRYLTARRSGLNTREALKKTMNQAGRAVIFTSIVLVCGFSVMLLGSFIPYIYTGLFAATIMALALLGDLLFLPALLFVIDRKSDAKLAAKTNLQEELSK</sequence>
<feature type="transmembrane region" description="Helical" evidence="6">
    <location>
        <begin position="608"/>
        <end position="627"/>
    </location>
</feature>
<evidence type="ECO:0000256" key="5">
    <source>
        <dbReference type="ARBA" id="ARBA00023136"/>
    </source>
</evidence>
<feature type="transmembrane region" description="Helical" evidence="6">
    <location>
        <begin position="248"/>
        <end position="272"/>
    </location>
</feature>
<proteinExistence type="predicted"/>
<name>A0ABU4RZY1_9GAMM</name>
<feature type="transmembrane region" description="Helical" evidence="6">
    <location>
        <begin position="17"/>
        <end position="39"/>
    </location>
</feature>
<comment type="subcellular location">
    <subcellularLocation>
        <location evidence="1">Cell membrane</location>
        <topology evidence="1">Multi-pass membrane protein</topology>
    </subcellularLocation>
</comment>
<dbReference type="InterPro" id="IPR004869">
    <property type="entry name" value="MMPL_dom"/>
</dbReference>
<protein>
    <submittedName>
        <fullName evidence="8">Efflux RND transporter permease subunit</fullName>
    </submittedName>
</protein>
<evidence type="ECO:0000256" key="1">
    <source>
        <dbReference type="ARBA" id="ARBA00004651"/>
    </source>
</evidence>
<dbReference type="EMBL" id="JAXAFO010000009">
    <property type="protein sequence ID" value="MDX6849158.1"/>
    <property type="molecule type" value="Genomic_DNA"/>
</dbReference>
<feature type="transmembrane region" description="Helical" evidence="6">
    <location>
        <begin position="634"/>
        <end position="658"/>
    </location>
</feature>
<evidence type="ECO:0000259" key="7">
    <source>
        <dbReference type="PROSITE" id="PS50156"/>
    </source>
</evidence>
<dbReference type="InterPro" id="IPR000731">
    <property type="entry name" value="SSD"/>
</dbReference>
<keyword evidence="9" id="KW-1185">Reference proteome</keyword>
<evidence type="ECO:0000256" key="2">
    <source>
        <dbReference type="ARBA" id="ARBA00022475"/>
    </source>
</evidence>
<dbReference type="Pfam" id="PF03176">
    <property type="entry name" value="MMPL"/>
    <property type="match status" value="2"/>
</dbReference>
<feature type="transmembrane region" description="Helical" evidence="6">
    <location>
        <begin position="706"/>
        <end position="729"/>
    </location>
</feature>
<feature type="transmembrane region" description="Helical" evidence="6">
    <location>
        <begin position="224"/>
        <end position="241"/>
    </location>
</feature>
<dbReference type="PANTHER" id="PTHR33406">
    <property type="entry name" value="MEMBRANE PROTEIN MJ1562-RELATED"/>
    <property type="match status" value="1"/>
</dbReference>
<dbReference type="PROSITE" id="PS50156">
    <property type="entry name" value="SSD"/>
    <property type="match status" value="2"/>
</dbReference>
<feature type="transmembrane region" description="Helical" evidence="6">
    <location>
        <begin position="664"/>
        <end position="685"/>
    </location>
</feature>
<dbReference type="PANTHER" id="PTHR33406:SF13">
    <property type="entry name" value="MEMBRANE PROTEIN YDFJ"/>
    <property type="match status" value="1"/>
</dbReference>
<dbReference type="InterPro" id="IPR050545">
    <property type="entry name" value="Mycobact_MmpL"/>
</dbReference>
<organism evidence="8 9">
    <name type="scientific">Gilvimarinus gilvus</name>
    <dbReference type="NCBI Taxonomy" id="3058038"/>
    <lineage>
        <taxon>Bacteria</taxon>
        <taxon>Pseudomonadati</taxon>
        <taxon>Pseudomonadota</taxon>
        <taxon>Gammaproteobacteria</taxon>
        <taxon>Cellvibrionales</taxon>
        <taxon>Cellvibrionaceae</taxon>
        <taxon>Gilvimarinus</taxon>
    </lineage>
</organism>
<keyword evidence="2" id="KW-1003">Cell membrane</keyword>
<feature type="transmembrane region" description="Helical" evidence="6">
    <location>
        <begin position="319"/>
        <end position="337"/>
    </location>
</feature>
<keyword evidence="3 6" id="KW-0812">Transmembrane</keyword>
<gene>
    <name evidence="8" type="ORF">SCD92_07290</name>
</gene>
<dbReference type="Gene3D" id="1.20.1640.10">
    <property type="entry name" value="Multidrug efflux transporter AcrB transmembrane domain"/>
    <property type="match status" value="2"/>
</dbReference>
<keyword evidence="4 6" id="KW-1133">Transmembrane helix</keyword>
<comment type="caution">
    <text evidence="8">The sequence shown here is derived from an EMBL/GenBank/DDBJ whole genome shotgun (WGS) entry which is preliminary data.</text>
</comment>
<evidence type="ECO:0000313" key="9">
    <source>
        <dbReference type="Proteomes" id="UP001273505"/>
    </source>
</evidence>
<dbReference type="SUPFAM" id="SSF82866">
    <property type="entry name" value="Multidrug efflux transporter AcrB transmembrane domain"/>
    <property type="match status" value="2"/>
</dbReference>
<feature type="transmembrane region" description="Helical" evidence="6">
    <location>
        <begin position="735"/>
        <end position="760"/>
    </location>
</feature>
<dbReference type="RefSeq" id="WP_302722769.1">
    <property type="nucleotide sequence ID" value="NZ_JAULRU010000569.1"/>
</dbReference>
<accession>A0ABU4RZY1</accession>
<dbReference type="Proteomes" id="UP001273505">
    <property type="component" value="Unassembled WGS sequence"/>
</dbReference>
<feature type="domain" description="SSD" evidence="7">
    <location>
        <begin position="252"/>
        <end position="373"/>
    </location>
</feature>
<feature type="transmembrane region" description="Helical" evidence="6">
    <location>
        <begin position="349"/>
        <end position="374"/>
    </location>
</feature>
<evidence type="ECO:0000256" key="4">
    <source>
        <dbReference type="ARBA" id="ARBA00022989"/>
    </source>
</evidence>
<feature type="domain" description="SSD" evidence="7">
    <location>
        <begin position="633"/>
        <end position="759"/>
    </location>
</feature>
<keyword evidence="5 6" id="KW-0472">Membrane</keyword>
<evidence type="ECO:0000313" key="8">
    <source>
        <dbReference type="EMBL" id="MDX6849158.1"/>
    </source>
</evidence>
<feature type="transmembrane region" description="Helical" evidence="6">
    <location>
        <begin position="278"/>
        <end position="299"/>
    </location>
</feature>
<evidence type="ECO:0000256" key="6">
    <source>
        <dbReference type="SAM" id="Phobius"/>
    </source>
</evidence>
<reference evidence="8 9" key="1">
    <citation type="submission" date="2023-11" db="EMBL/GenBank/DDBJ databases">
        <title>Gilvimarinus fulvus sp. nov., isolated from the surface of Kelp.</title>
        <authorList>
            <person name="Sun Y.Y."/>
            <person name="Gong Y."/>
            <person name="Du Z.J."/>
        </authorList>
    </citation>
    <scope>NUCLEOTIDE SEQUENCE [LARGE SCALE GENOMIC DNA]</scope>
    <source>
        <strain evidence="8 9">SDUM040013</strain>
    </source>
</reference>